<sequence length="302" mass="31943">MASASVVGQNQAAQHRLDSEPQILFFKFVNVRKRMPRKSSLEKMMFGKGSPGTVTGETNGSVTPAGGRGSAASLKPSIHRSDSTVGSPSEGCAALLADAPRCADGDTGGDAQRTDCDSSAPAETRTTTTPVSRERQRGDRNQNIRDCDLNHNTSSQSQKGTKPPRRNRRTGAANVMPGALVANGHTGAGGGAHTDVPHGKRASPGSNVSMGGSSPDGEAGGRLPLERVTQGRTGVVRLARTEPPRREAWSIFSPEGQGDPRVKAERGEGHRFNARTVTQDWCDVCNCQITARAALKCQSEYR</sequence>
<feature type="compositionally biased region" description="Polar residues" evidence="1">
    <location>
        <begin position="52"/>
        <end position="62"/>
    </location>
</feature>
<keyword evidence="3" id="KW-1185">Reference proteome</keyword>
<feature type="compositionally biased region" description="Basic and acidic residues" evidence="1">
    <location>
        <begin position="132"/>
        <end position="149"/>
    </location>
</feature>
<protein>
    <submittedName>
        <fullName evidence="2">Uncharacterized protein</fullName>
    </submittedName>
</protein>
<dbReference type="AlphaFoldDB" id="A0A9Q0INB4"/>
<feature type="region of interest" description="Disordered" evidence="1">
    <location>
        <begin position="40"/>
        <end position="89"/>
    </location>
</feature>
<comment type="caution">
    <text evidence="2">The sequence shown here is derived from an EMBL/GenBank/DDBJ whole genome shotgun (WGS) entry which is preliminary data.</text>
</comment>
<evidence type="ECO:0000256" key="1">
    <source>
        <dbReference type="SAM" id="MobiDB-lite"/>
    </source>
</evidence>
<evidence type="ECO:0000313" key="2">
    <source>
        <dbReference type="EMBL" id="KAJ3603161.1"/>
    </source>
</evidence>
<gene>
    <name evidence="2" type="ORF">NHX12_030904</name>
</gene>
<reference evidence="2" key="1">
    <citation type="submission" date="2022-07" db="EMBL/GenBank/DDBJ databases">
        <title>Chromosome-level genome of Muraenolepis orangiensis.</title>
        <authorList>
            <person name="Kim J."/>
        </authorList>
    </citation>
    <scope>NUCLEOTIDE SEQUENCE</scope>
    <source>
        <strain evidence="2">KU_S4_2022</strain>
        <tissue evidence="2">Muscle</tissue>
    </source>
</reference>
<dbReference type="OrthoDB" id="74314at2759"/>
<proteinExistence type="predicted"/>
<feature type="region of interest" description="Disordered" evidence="1">
    <location>
        <begin position="104"/>
        <end position="223"/>
    </location>
</feature>
<dbReference type="Proteomes" id="UP001148018">
    <property type="component" value="Unassembled WGS sequence"/>
</dbReference>
<feature type="compositionally biased region" description="Polar residues" evidence="1">
    <location>
        <begin position="150"/>
        <end position="160"/>
    </location>
</feature>
<dbReference type="EMBL" id="JANIIK010000046">
    <property type="protein sequence ID" value="KAJ3603161.1"/>
    <property type="molecule type" value="Genomic_DNA"/>
</dbReference>
<name>A0A9Q0INB4_9TELE</name>
<accession>A0A9Q0INB4</accession>
<evidence type="ECO:0000313" key="3">
    <source>
        <dbReference type="Proteomes" id="UP001148018"/>
    </source>
</evidence>
<organism evidence="2 3">
    <name type="scientific">Muraenolepis orangiensis</name>
    <name type="common">Patagonian moray cod</name>
    <dbReference type="NCBI Taxonomy" id="630683"/>
    <lineage>
        <taxon>Eukaryota</taxon>
        <taxon>Metazoa</taxon>
        <taxon>Chordata</taxon>
        <taxon>Craniata</taxon>
        <taxon>Vertebrata</taxon>
        <taxon>Euteleostomi</taxon>
        <taxon>Actinopterygii</taxon>
        <taxon>Neopterygii</taxon>
        <taxon>Teleostei</taxon>
        <taxon>Neoteleostei</taxon>
        <taxon>Acanthomorphata</taxon>
        <taxon>Zeiogadaria</taxon>
        <taxon>Gadariae</taxon>
        <taxon>Gadiformes</taxon>
        <taxon>Muraenolepidoidei</taxon>
        <taxon>Muraenolepididae</taxon>
        <taxon>Muraenolepis</taxon>
    </lineage>
</organism>